<evidence type="ECO:0000256" key="6">
    <source>
        <dbReference type="ARBA" id="ARBA00039302"/>
    </source>
</evidence>
<keyword evidence="9" id="KW-1185">Reference proteome</keyword>
<evidence type="ECO:0000313" key="9">
    <source>
        <dbReference type="Proteomes" id="UP000509704"/>
    </source>
</evidence>
<comment type="subcellular location">
    <subcellularLocation>
        <location evidence="1">Membrane</location>
        <topology evidence="1">Multi-pass membrane protein</topology>
    </subcellularLocation>
</comment>
<dbReference type="PANTHER" id="PTHR11266">
    <property type="entry name" value="PEROXISOMAL MEMBRANE PROTEIN 2, PXMP2 MPV17"/>
    <property type="match status" value="1"/>
</dbReference>
<comment type="similarity">
    <text evidence="2 7">Belongs to the peroxisomal membrane protein PXMP2/4 family.</text>
</comment>
<reference evidence="8 9" key="1">
    <citation type="submission" date="2020-07" db="EMBL/GenBank/DDBJ databases">
        <title>The yeast mating-type switching endonuclease HO is a domesticated member of an unorthodox homing genetic element family.</title>
        <authorList>
            <person name="Coughlan A.Y."/>
            <person name="Lombardi L."/>
            <person name="Braun-Galleani S."/>
            <person name="Martos A.R."/>
            <person name="Galeote V."/>
            <person name="Bigey F."/>
            <person name="Dequin S."/>
            <person name="Byrne K.P."/>
            <person name="Wolfe K.H."/>
        </authorList>
    </citation>
    <scope>NUCLEOTIDE SEQUENCE [LARGE SCALE GENOMIC DNA]</scope>
    <source>
        <strain evidence="8 9">NRRL Y-6702</strain>
    </source>
</reference>
<gene>
    <name evidence="8" type="ORF">HG535_0A08140</name>
</gene>
<dbReference type="EMBL" id="CP058604">
    <property type="protein sequence ID" value="QLG70869.1"/>
    <property type="molecule type" value="Genomic_DNA"/>
</dbReference>
<dbReference type="RefSeq" id="XP_037142597.1">
    <property type="nucleotide sequence ID" value="XM_037286702.1"/>
</dbReference>
<sequence length="199" mass="23104">MSKVFRFYQESLRKHPKKTNAVMTGSLFGAGDIIAQIFFPSKEGDGKYDYMRTTRSVVYGSMVFSFIGDKWFRFVNNKLVLPRTAPSHWTNTIYRVTVDQLLFAPALIPLYFGSLTLMEGKSLSVAKHKIDERWWETLRNSWFVWPPFQLLNFSLVPVQHRLLAANCLAIFWNTYLSYKNSVALSEDDKVKVNYPPIVE</sequence>
<evidence type="ECO:0000256" key="5">
    <source>
        <dbReference type="ARBA" id="ARBA00023136"/>
    </source>
</evidence>
<dbReference type="AlphaFoldDB" id="A0A7H9AYM2"/>
<dbReference type="OrthoDB" id="430207at2759"/>
<dbReference type="InterPro" id="IPR007248">
    <property type="entry name" value="Mpv17_PMP22"/>
</dbReference>
<evidence type="ECO:0000256" key="4">
    <source>
        <dbReference type="ARBA" id="ARBA00022989"/>
    </source>
</evidence>
<dbReference type="GO" id="GO:0016020">
    <property type="term" value="C:membrane"/>
    <property type="evidence" value="ECO:0007669"/>
    <property type="project" value="UniProtKB-SubCell"/>
</dbReference>
<evidence type="ECO:0000313" key="8">
    <source>
        <dbReference type="EMBL" id="QLG70869.1"/>
    </source>
</evidence>
<proteinExistence type="inferred from homology"/>
<dbReference type="Pfam" id="PF04117">
    <property type="entry name" value="Mpv17_PMP22"/>
    <property type="match status" value="1"/>
</dbReference>
<evidence type="ECO:0000256" key="7">
    <source>
        <dbReference type="RuleBase" id="RU363053"/>
    </source>
</evidence>
<evidence type="ECO:0000256" key="2">
    <source>
        <dbReference type="ARBA" id="ARBA00006824"/>
    </source>
</evidence>
<evidence type="ECO:0000256" key="1">
    <source>
        <dbReference type="ARBA" id="ARBA00004141"/>
    </source>
</evidence>
<protein>
    <recommendedName>
        <fullName evidence="6">Protein SYM1</fullName>
    </recommendedName>
</protein>
<name>A0A7H9AYM2_ZYGMR</name>
<organism evidence="8 9">
    <name type="scientific">Zygotorulaspora mrakii</name>
    <name type="common">Zygosaccharomyces mrakii</name>
    <dbReference type="NCBI Taxonomy" id="42260"/>
    <lineage>
        <taxon>Eukaryota</taxon>
        <taxon>Fungi</taxon>
        <taxon>Dikarya</taxon>
        <taxon>Ascomycota</taxon>
        <taxon>Saccharomycotina</taxon>
        <taxon>Saccharomycetes</taxon>
        <taxon>Saccharomycetales</taxon>
        <taxon>Saccharomycetaceae</taxon>
        <taxon>Zygotorulaspora</taxon>
    </lineage>
</organism>
<keyword evidence="3" id="KW-0812">Transmembrane</keyword>
<accession>A0A7H9AYM2</accession>
<dbReference type="KEGG" id="zmk:HG535_0A08140"/>
<dbReference type="Proteomes" id="UP000509704">
    <property type="component" value="Chromosome 1"/>
</dbReference>
<evidence type="ECO:0000256" key="3">
    <source>
        <dbReference type="ARBA" id="ARBA00022692"/>
    </source>
</evidence>
<dbReference type="GeneID" id="59234506"/>
<keyword evidence="4" id="KW-1133">Transmembrane helix</keyword>
<dbReference type="GO" id="GO:0005739">
    <property type="term" value="C:mitochondrion"/>
    <property type="evidence" value="ECO:0007669"/>
    <property type="project" value="TreeGrafter"/>
</dbReference>
<keyword evidence="5" id="KW-0472">Membrane</keyword>
<dbReference type="PANTHER" id="PTHR11266:SF17">
    <property type="entry name" value="PROTEIN MPV17"/>
    <property type="match status" value="1"/>
</dbReference>